<feature type="transmembrane region" description="Helical" evidence="5">
    <location>
        <begin position="85"/>
        <end position="108"/>
    </location>
</feature>
<feature type="transmembrane region" description="Helical" evidence="5">
    <location>
        <begin position="42"/>
        <end position="64"/>
    </location>
</feature>
<organism evidence="6 7">
    <name type="scientific">Roseateles asaccharophilus</name>
    <dbReference type="NCBI Taxonomy" id="582607"/>
    <lineage>
        <taxon>Bacteria</taxon>
        <taxon>Pseudomonadati</taxon>
        <taxon>Pseudomonadota</taxon>
        <taxon>Betaproteobacteria</taxon>
        <taxon>Burkholderiales</taxon>
        <taxon>Sphaerotilaceae</taxon>
        <taxon>Roseateles</taxon>
    </lineage>
</organism>
<keyword evidence="2 5" id="KW-0812">Transmembrane</keyword>
<keyword evidence="5" id="KW-1003">Cell membrane</keyword>
<evidence type="ECO:0000256" key="5">
    <source>
        <dbReference type="RuleBase" id="RU363041"/>
    </source>
</evidence>
<comment type="similarity">
    <text evidence="5">Belongs to the 4-toluene sulfonate uptake permease (TSUP) (TC 2.A.102) family.</text>
</comment>
<keyword evidence="7" id="KW-1185">Reference proteome</keyword>
<proteinExistence type="inferred from homology"/>
<accession>A0ABU2AG37</accession>
<feature type="transmembrane region" description="Helical" evidence="5">
    <location>
        <begin position="306"/>
        <end position="324"/>
    </location>
</feature>
<keyword evidence="3 5" id="KW-1133">Transmembrane helix</keyword>
<keyword evidence="4 5" id="KW-0472">Membrane</keyword>
<dbReference type="Pfam" id="PF01925">
    <property type="entry name" value="TauE"/>
    <property type="match status" value="1"/>
</dbReference>
<feature type="transmembrane region" description="Helical" evidence="5">
    <location>
        <begin position="255"/>
        <end position="272"/>
    </location>
</feature>
<evidence type="ECO:0000313" key="6">
    <source>
        <dbReference type="EMBL" id="MDR7335945.1"/>
    </source>
</evidence>
<dbReference type="InterPro" id="IPR051598">
    <property type="entry name" value="TSUP/Inactive_protease-like"/>
</dbReference>
<evidence type="ECO:0000256" key="2">
    <source>
        <dbReference type="ARBA" id="ARBA00022692"/>
    </source>
</evidence>
<dbReference type="RefSeq" id="WP_310332945.1">
    <property type="nucleotide sequence ID" value="NZ_JAVDXV010000012.1"/>
</dbReference>
<feature type="transmembrane region" description="Helical" evidence="5">
    <location>
        <begin position="278"/>
        <end position="299"/>
    </location>
</feature>
<protein>
    <recommendedName>
        <fullName evidence="5">Probable membrane transporter protein</fullName>
    </recommendedName>
</protein>
<feature type="transmembrane region" description="Helical" evidence="5">
    <location>
        <begin position="179"/>
        <end position="196"/>
    </location>
</feature>
<dbReference type="InterPro" id="IPR002781">
    <property type="entry name" value="TM_pro_TauE-like"/>
</dbReference>
<comment type="caution">
    <text evidence="6">The sequence shown here is derived from an EMBL/GenBank/DDBJ whole genome shotgun (WGS) entry which is preliminary data.</text>
</comment>
<feature type="transmembrane region" description="Helical" evidence="5">
    <location>
        <begin position="153"/>
        <end position="173"/>
    </location>
</feature>
<feature type="transmembrane region" description="Helical" evidence="5">
    <location>
        <begin position="120"/>
        <end position="141"/>
    </location>
</feature>
<reference evidence="6 7" key="1">
    <citation type="submission" date="2023-07" db="EMBL/GenBank/DDBJ databases">
        <title>Sorghum-associated microbial communities from plants grown in Nebraska, USA.</title>
        <authorList>
            <person name="Schachtman D."/>
        </authorList>
    </citation>
    <scope>NUCLEOTIDE SEQUENCE [LARGE SCALE GENOMIC DNA]</scope>
    <source>
        <strain evidence="6 7">BE316</strain>
    </source>
</reference>
<evidence type="ECO:0000256" key="4">
    <source>
        <dbReference type="ARBA" id="ARBA00023136"/>
    </source>
</evidence>
<evidence type="ECO:0000256" key="3">
    <source>
        <dbReference type="ARBA" id="ARBA00022989"/>
    </source>
</evidence>
<dbReference type="PANTHER" id="PTHR43701:SF12">
    <property type="entry name" value="MEMBRANE TRANSPORTER PROTEIN YTNM-RELATED"/>
    <property type="match status" value="1"/>
</dbReference>
<dbReference type="EMBL" id="JAVDXV010000012">
    <property type="protein sequence ID" value="MDR7335945.1"/>
    <property type="molecule type" value="Genomic_DNA"/>
</dbReference>
<sequence length="329" mass="34211">MKVRDLDLSYNPVNAEHAELGLPPLENAVTHANDPGHPVLRFAMWSVIGLLMALSIALASRLFTQPAGSHSGFQLVAQALSSNEFWAAVAVGLLAQTVDGALGMAYGITSTSFLLATGSSPAVASASVHIAEVFTTGVSGIAHLKLGNVNRNLFLRLLVPGMLGAASGAWILSSIDGKAIKPFISAYLLLMGLYVISKIFRKIKPRGGEPRHVAKLGLFGGFVDAVGGGGWGPVVTTTLVGTGNDPRTTIGSVNLAEFFLTFISAGVFALLIGDQSPWTTVAGLVLGGLFAAPLAALLTKRLHTKALLALVGTTIVLVSTFNIYRSLLA</sequence>
<dbReference type="PANTHER" id="PTHR43701">
    <property type="entry name" value="MEMBRANE TRANSPORTER PROTEIN MJ0441-RELATED"/>
    <property type="match status" value="1"/>
</dbReference>
<evidence type="ECO:0000256" key="1">
    <source>
        <dbReference type="ARBA" id="ARBA00004141"/>
    </source>
</evidence>
<comment type="subcellular location">
    <subcellularLocation>
        <location evidence="5">Cell membrane</location>
        <topology evidence="5">Multi-pass membrane protein</topology>
    </subcellularLocation>
    <subcellularLocation>
        <location evidence="1">Membrane</location>
        <topology evidence="1">Multi-pass membrane protein</topology>
    </subcellularLocation>
</comment>
<dbReference type="Proteomes" id="UP001180825">
    <property type="component" value="Unassembled WGS sequence"/>
</dbReference>
<name>A0ABU2AG37_9BURK</name>
<evidence type="ECO:0000313" key="7">
    <source>
        <dbReference type="Proteomes" id="UP001180825"/>
    </source>
</evidence>
<gene>
    <name evidence="6" type="ORF">J2X21_005112</name>
</gene>